<accession>A0A0D1WYM6</accession>
<feature type="compositionally biased region" description="Basic residues" evidence="1">
    <location>
        <begin position="52"/>
        <end position="68"/>
    </location>
</feature>
<dbReference type="Proteomes" id="UP000054302">
    <property type="component" value="Unassembled WGS sequence"/>
</dbReference>
<feature type="region of interest" description="Disordered" evidence="1">
    <location>
        <begin position="489"/>
        <end position="561"/>
    </location>
</feature>
<dbReference type="OMA" id="YSGSKIR"/>
<feature type="region of interest" description="Disordered" evidence="1">
    <location>
        <begin position="441"/>
        <end position="473"/>
    </location>
</feature>
<dbReference type="OrthoDB" id="5413003at2759"/>
<feature type="compositionally biased region" description="Acidic residues" evidence="1">
    <location>
        <begin position="778"/>
        <end position="801"/>
    </location>
</feature>
<dbReference type="STRING" id="212818.A0A0D1WYM6"/>
<dbReference type="EMBL" id="KN847521">
    <property type="protein sequence ID" value="KIV94545.1"/>
    <property type="molecule type" value="Genomic_DNA"/>
</dbReference>
<feature type="compositionally biased region" description="Basic and acidic residues" evidence="1">
    <location>
        <begin position="21"/>
        <end position="39"/>
    </location>
</feature>
<reference evidence="2 3" key="1">
    <citation type="submission" date="2015-01" db="EMBL/GenBank/DDBJ databases">
        <title>The Genome Sequence of Exophiala mesophila CBS40295.</title>
        <authorList>
            <consortium name="The Broad Institute Genomics Platform"/>
            <person name="Cuomo C."/>
            <person name="de Hoog S."/>
            <person name="Gorbushina A."/>
            <person name="Stielow B."/>
            <person name="Teixiera M."/>
            <person name="Abouelleil A."/>
            <person name="Chapman S.B."/>
            <person name="Priest M."/>
            <person name="Young S.K."/>
            <person name="Wortman J."/>
            <person name="Nusbaum C."/>
            <person name="Birren B."/>
        </authorList>
    </citation>
    <scope>NUCLEOTIDE SEQUENCE [LARGE SCALE GENOMIC DNA]</scope>
    <source>
        <strain evidence="2 3">CBS 40295</strain>
    </source>
</reference>
<dbReference type="PANTHER" id="PTHR37287:SF1">
    <property type="entry name" value="INO EIGHTY SUBUNIT 1"/>
    <property type="match status" value="1"/>
</dbReference>
<feature type="compositionally biased region" description="Polar residues" evidence="1">
    <location>
        <begin position="552"/>
        <end position="561"/>
    </location>
</feature>
<organism evidence="2 3">
    <name type="scientific">Exophiala mesophila</name>
    <name type="common">Black yeast-like fungus</name>
    <dbReference type="NCBI Taxonomy" id="212818"/>
    <lineage>
        <taxon>Eukaryota</taxon>
        <taxon>Fungi</taxon>
        <taxon>Dikarya</taxon>
        <taxon>Ascomycota</taxon>
        <taxon>Pezizomycotina</taxon>
        <taxon>Eurotiomycetes</taxon>
        <taxon>Chaetothyriomycetidae</taxon>
        <taxon>Chaetothyriales</taxon>
        <taxon>Herpotrichiellaceae</taxon>
        <taxon>Exophiala</taxon>
    </lineage>
</organism>
<evidence type="ECO:0000256" key="1">
    <source>
        <dbReference type="SAM" id="MobiDB-lite"/>
    </source>
</evidence>
<dbReference type="AlphaFoldDB" id="A0A0D1WYM6"/>
<feature type="compositionally biased region" description="Basic residues" evidence="1">
    <location>
        <begin position="499"/>
        <end position="508"/>
    </location>
</feature>
<dbReference type="VEuPathDB" id="FungiDB:PV10_02301"/>
<feature type="compositionally biased region" description="Basic and acidic residues" evidence="1">
    <location>
        <begin position="96"/>
        <end position="106"/>
    </location>
</feature>
<dbReference type="RefSeq" id="XP_016226119.1">
    <property type="nucleotide sequence ID" value="XM_016366601.1"/>
</dbReference>
<dbReference type="GeneID" id="27320146"/>
<dbReference type="GO" id="GO:0031011">
    <property type="term" value="C:Ino80 complex"/>
    <property type="evidence" value="ECO:0007669"/>
    <property type="project" value="InterPro"/>
</dbReference>
<dbReference type="InterPro" id="IPR038014">
    <property type="entry name" value="Ies1"/>
</dbReference>
<keyword evidence="3" id="KW-1185">Reference proteome</keyword>
<evidence type="ECO:0008006" key="4">
    <source>
        <dbReference type="Google" id="ProtNLM"/>
    </source>
</evidence>
<gene>
    <name evidence="2" type="ORF">PV10_02301</name>
</gene>
<dbReference type="HOGENOM" id="CLU_007606_1_1_1"/>
<evidence type="ECO:0000313" key="3">
    <source>
        <dbReference type="Proteomes" id="UP000054302"/>
    </source>
</evidence>
<evidence type="ECO:0000313" key="2">
    <source>
        <dbReference type="EMBL" id="KIV94545.1"/>
    </source>
</evidence>
<feature type="region of interest" description="Disordered" evidence="1">
    <location>
        <begin position="710"/>
        <end position="801"/>
    </location>
</feature>
<dbReference type="PANTHER" id="PTHR37287">
    <property type="entry name" value="INO EIGHTY SUBUNIT 1"/>
    <property type="match status" value="1"/>
</dbReference>
<feature type="region of interest" description="Disordered" evidence="1">
    <location>
        <begin position="1"/>
        <end position="108"/>
    </location>
</feature>
<proteinExistence type="predicted"/>
<protein>
    <recommendedName>
        <fullName evidence="4">Ino eighty subunit 1</fullName>
    </recommendedName>
</protein>
<name>A0A0D1WYM6_EXOME</name>
<sequence>MASRDPSLAPSESDTIDEQTEIIKPEVSELEPDQSHLTDDQPSTRTPGSGRRTQRPRTATSKKSKAKKGAIWIQEQLHDGTEDEGSIISVSHSRNKKQEASPESEPRTIGTAVGTRRQANGTVGSVYSGSKIRHIKKPDGTPLWRKEIQFEFLRIVIEDTKPVFTRISDGQTGCNFADVYIDCMARSSKTSKILKDRLQIDRQAAQNMAMICLLVNIGRMNTTLNFFPEMRAQLRTYHSIPSLQAYKSQKDYKSLQDAPRLKSILKGASEDTDEPRTITAIKAKSIPRTNPVNLIFILSQFAPTVSESHFTDKVDFFDLAMRHTISSESRARAFLWLMWFYLESDFSKHDALNNPFGPGEYKETEDPEDPSIVPQLVPKLVNISEEEGDAENVDTPEEVAFAKKMTNERKRIMLEVANEPPLVMADPSNPDHKTLKRLKKTALHGDDDSMLSDADSRGSPGMGRSPAPEYHQRGHVMSSLGGQADSLEDDWEAVDPHPGRGRYKRVRGKNTPSRLRGGPRQSDGPRSLLKSSRRVGTPDTVDRYRGTPQPLQPSSLSLGRTNETPLAGAIITKSRARTGYQRELEEHRMRRVEWALRRQRRKLLREARALREDERWLIKTTRRLTELPGTYDSEEEEEGGGVGLAGLLAKRWDAELVEGESAGMPAGYEPDDLGEEAETWTKILKRSRRRLDRWGGISDFTAYTAHIAGPLDVDVLPPPPPSKGASNGARKVSKKRPRPREDRERVHNIAPPSPEARSSRRHRDLNDEITQDLLAERSDDEMDGEDYGDGYGDAESDVDMD</sequence>